<keyword evidence="8" id="KW-1185">Reference proteome</keyword>
<dbReference type="AlphaFoldDB" id="A0AA94JC54"/>
<keyword evidence="1" id="KW-1003">Cell membrane</keyword>
<evidence type="ECO:0000256" key="1">
    <source>
        <dbReference type="ARBA" id="ARBA00022475"/>
    </source>
</evidence>
<name>A0AA94JC54_9GAMM</name>
<evidence type="ECO:0000256" key="3">
    <source>
        <dbReference type="ARBA" id="ARBA00022723"/>
    </source>
</evidence>
<dbReference type="Proteomes" id="UP000286680">
    <property type="component" value="Unassembled WGS sequence"/>
</dbReference>
<dbReference type="GO" id="GO:0046872">
    <property type="term" value="F:metal ion binding"/>
    <property type="evidence" value="ECO:0007669"/>
    <property type="project" value="UniProtKB-KW"/>
</dbReference>
<evidence type="ECO:0000313" key="7">
    <source>
        <dbReference type="EMBL" id="RUO39916.1"/>
    </source>
</evidence>
<evidence type="ECO:0000256" key="5">
    <source>
        <dbReference type="ARBA" id="ARBA00023211"/>
    </source>
</evidence>
<dbReference type="PANTHER" id="PTHR34990">
    <property type="entry name" value="UDP-2,3-DIACYLGLUCOSAMINE HYDROLASE-RELATED"/>
    <property type="match status" value="1"/>
</dbReference>
<evidence type="ECO:0000256" key="2">
    <source>
        <dbReference type="ARBA" id="ARBA00022519"/>
    </source>
</evidence>
<organism evidence="7 8">
    <name type="scientific">Idiomarina aquatica</name>
    <dbReference type="NCBI Taxonomy" id="1327752"/>
    <lineage>
        <taxon>Bacteria</taxon>
        <taxon>Pseudomonadati</taxon>
        <taxon>Pseudomonadota</taxon>
        <taxon>Gammaproteobacteria</taxon>
        <taxon>Alteromonadales</taxon>
        <taxon>Idiomarinaceae</taxon>
        <taxon>Idiomarina</taxon>
    </lineage>
</organism>
<sequence length="271" mass="30943">MPYSAPKYRVNALFLSDLHLGTSSCHAESAMELLNSIDCRQLYLVGDILDLWVIKRRSLGLPEAHLQVIKKILSLARDGTEVIYITGNHDEGFRHVLKAYPFDYGLTNIKLCNRHDYVSRCGARYLVIHGDQFDKDVHCHPWLSWLGDSIYSALLRINRWWNKARTHKGHGYWSLASAVKSRSARALNYINDYELAASEFAKRKGYDGIICGHIHVPADKQLNDTHYLNTGDWQDSCSAVVEHCNGEFELLCAQSWLRSRANQEVLLARVV</sequence>
<accession>A0AA94JC54</accession>
<reference evidence="8" key="1">
    <citation type="journal article" date="2018" name="Front. Microbiol.">
        <title>Genome-Based Analysis Reveals the Taxonomy and Diversity of the Family Idiomarinaceae.</title>
        <authorList>
            <person name="Liu Y."/>
            <person name="Lai Q."/>
            <person name="Shao Z."/>
        </authorList>
    </citation>
    <scope>NUCLEOTIDE SEQUENCE [LARGE SCALE GENOMIC DNA]</scope>
    <source>
        <strain evidence="8">SN-14</strain>
    </source>
</reference>
<feature type="domain" description="Calcineurin-like phosphoesterase" evidence="6">
    <location>
        <begin position="13"/>
        <end position="217"/>
    </location>
</feature>
<dbReference type="RefSeq" id="WP_126820434.1">
    <property type="nucleotide sequence ID" value="NZ_PIPS01000005.1"/>
</dbReference>
<dbReference type="GO" id="GO:0016020">
    <property type="term" value="C:membrane"/>
    <property type="evidence" value="ECO:0007669"/>
    <property type="project" value="GOC"/>
</dbReference>
<comment type="caution">
    <text evidence="7">The sequence shown here is derived from an EMBL/GenBank/DDBJ whole genome shotgun (WGS) entry which is preliminary data.</text>
</comment>
<keyword evidence="2" id="KW-0997">Cell inner membrane</keyword>
<dbReference type="InterPro" id="IPR029052">
    <property type="entry name" value="Metallo-depent_PP-like"/>
</dbReference>
<dbReference type="GO" id="GO:0009245">
    <property type="term" value="P:lipid A biosynthetic process"/>
    <property type="evidence" value="ECO:0007669"/>
    <property type="project" value="TreeGrafter"/>
</dbReference>
<keyword evidence="4" id="KW-0472">Membrane</keyword>
<evidence type="ECO:0000313" key="8">
    <source>
        <dbReference type="Proteomes" id="UP000286680"/>
    </source>
</evidence>
<keyword evidence="3" id="KW-0479">Metal-binding</keyword>
<dbReference type="Gene3D" id="3.60.21.10">
    <property type="match status" value="1"/>
</dbReference>
<protein>
    <submittedName>
        <fullName evidence="7">UDP-2,3-diacylglucosamine hydrolase</fullName>
    </submittedName>
</protein>
<dbReference type="SUPFAM" id="SSF56300">
    <property type="entry name" value="Metallo-dependent phosphatases"/>
    <property type="match status" value="1"/>
</dbReference>
<keyword evidence="5" id="KW-0464">Manganese</keyword>
<dbReference type="EMBL" id="PIPS01000005">
    <property type="protein sequence ID" value="RUO39916.1"/>
    <property type="molecule type" value="Genomic_DNA"/>
</dbReference>
<dbReference type="InterPro" id="IPR043461">
    <property type="entry name" value="LpxH-like"/>
</dbReference>
<dbReference type="GO" id="GO:0008758">
    <property type="term" value="F:UDP-2,3-diacylglucosamine hydrolase activity"/>
    <property type="evidence" value="ECO:0007669"/>
    <property type="project" value="TreeGrafter"/>
</dbReference>
<keyword evidence="7" id="KW-0378">Hydrolase</keyword>
<dbReference type="InterPro" id="IPR004843">
    <property type="entry name" value="Calcineurin-like_PHP"/>
</dbReference>
<proteinExistence type="predicted"/>
<gene>
    <name evidence="7" type="ORF">CWE23_12605</name>
</gene>
<dbReference type="CDD" id="cd07398">
    <property type="entry name" value="MPP_YbbF-LpxH"/>
    <property type="match status" value="1"/>
</dbReference>
<dbReference type="Pfam" id="PF00149">
    <property type="entry name" value="Metallophos"/>
    <property type="match status" value="1"/>
</dbReference>
<dbReference type="PANTHER" id="PTHR34990:SF2">
    <property type="entry name" value="BLL8164 PROTEIN"/>
    <property type="match status" value="1"/>
</dbReference>
<evidence type="ECO:0000259" key="6">
    <source>
        <dbReference type="Pfam" id="PF00149"/>
    </source>
</evidence>
<evidence type="ECO:0000256" key="4">
    <source>
        <dbReference type="ARBA" id="ARBA00023136"/>
    </source>
</evidence>